<evidence type="ECO:0000313" key="1">
    <source>
        <dbReference type="EMBL" id="MDO7873782.1"/>
    </source>
</evidence>
<evidence type="ECO:0008006" key="3">
    <source>
        <dbReference type="Google" id="ProtNLM"/>
    </source>
</evidence>
<name>A0ABT9B6K2_9BACT</name>
<protein>
    <recommendedName>
        <fullName evidence="3">SMI1/KNR4 family protein</fullName>
    </recommendedName>
</protein>
<keyword evidence="2" id="KW-1185">Reference proteome</keyword>
<organism evidence="1 2">
    <name type="scientific">Hymenobacter aranciens</name>
    <dbReference type="NCBI Taxonomy" id="3063996"/>
    <lineage>
        <taxon>Bacteria</taxon>
        <taxon>Pseudomonadati</taxon>
        <taxon>Bacteroidota</taxon>
        <taxon>Cytophagia</taxon>
        <taxon>Cytophagales</taxon>
        <taxon>Hymenobacteraceae</taxon>
        <taxon>Hymenobacter</taxon>
    </lineage>
</organism>
<dbReference type="Proteomes" id="UP001176429">
    <property type="component" value="Unassembled WGS sequence"/>
</dbReference>
<reference evidence="1" key="1">
    <citation type="submission" date="2023-07" db="EMBL/GenBank/DDBJ databases">
        <authorList>
            <person name="Kim M.K."/>
        </authorList>
    </citation>
    <scope>NUCLEOTIDE SEQUENCE</scope>
    <source>
        <strain evidence="1">ASUV-10-1</strain>
    </source>
</reference>
<comment type="caution">
    <text evidence="1">The sequence shown here is derived from an EMBL/GenBank/DDBJ whole genome shotgun (WGS) entry which is preliminary data.</text>
</comment>
<dbReference type="RefSeq" id="WP_305005098.1">
    <property type="nucleotide sequence ID" value="NZ_JAUQSY010000002.1"/>
</dbReference>
<evidence type="ECO:0000313" key="2">
    <source>
        <dbReference type="Proteomes" id="UP001176429"/>
    </source>
</evidence>
<proteinExistence type="predicted"/>
<gene>
    <name evidence="1" type="ORF">Q5H93_03490</name>
</gene>
<accession>A0ABT9B6K2</accession>
<sequence>MPIYEQTNDLSVRWKYDDPAGQPPGIIGECFIVPILNLFTSCPHAYSNGQGDWLANSHPEAAGYHVFDYAPANTCTLWRPGPDREELAFYLADGRPLPLPFTPVEYVETGFALRFIELWQLLFIPEAEQAAYADAIGTVAAQVRQLFPESADRIPVHVTARFPAPPPLPPSPDYRRLYLEVLERLRAVPGLELEERSSSRLCGATLGQFEQVRRKTGWTVPPELQAFYGRLDSCYLTWWWADQDHHEERRGGSLRFWGLDRVFGGFNSSGRKVWDDTLNDGELWARGHAAEVPGLGPLRPFELIRAEYYPCLKLMPDPTVPPELFWLTGDLNEIYPLRLGFADYMTRAFACAGVYKWQFFYRTDELQGEDPDFARKIEEDLHRLGLDPDQVLPDRRA</sequence>
<dbReference type="EMBL" id="JAUQSY010000002">
    <property type="protein sequence ID" value="MDO7873782.1"/>
    <property type="molecule type" value="Genomic_DNA"/>
</dbReference>